<organism evidence="1 2">
    <name type="scientific">Aestuariibaculum lutulentum</name>
    <dbReference type="NCBI Taxonomy" id="2920935"/>
    <lineage>
        <taxon>Bacteria</taxon>
        <taxon>Pseudomonadati</taxon>
        <taxon>Bacteroidota</taxon>
        <taxon>Flavobacteriia</taxon>
        <taxon>Flavobacteriales</taxon>
        <taxon>Flavobacteriaceae</taxon>
    </lineage>
</organism>
<reference evidence="1" key="1">
    <citation type="submission" date="2022-02" db="EMBL/GenBank/DDBJ databases">
        <title>Aestuariibaculum sp., a marine bacterium isolated from sediment in Guangxi.</title>
        <authorList>
            <person name="Ying J."/>
        </authorList>
    </citation>
    <scope>NUCLEOTIDE SEQUENCE</scope>
    <source>
        <strain evidence="1">L182</strain>
    </source>
</reference>
<gene>
    <name evidence="1" type="ORF">MKW35_05810</name>
</gene>
<sequence length="335" mass="37909">MKNLFVSILTLLLVVSCGDKKSSEKKIVLDSSGNINNVSVILENDLWDGSIGDAIRNVLAAPLYGLPQDEPTFTLSQIPPSVFSGFVTKNRTILKIEMNKEAAVQYLDNVYAQPQKVIVVSGKDRSEIIDLIDENGSKIVETFKAMELKARQRQMAKSPHKFDNIEQKLGLTLQFDAAYFIAREADDFFWIRKDITTGTTNLMIYELPYSAIKDNDSVVNEIIKIRDSVAKKYIKGRQDGELKANGEKIESYMTTEMAYAPFVIETTVNDRMAIETRGIWDLKNDFMGGPFLNYAIEDKKNNRWVVIEGFAFAPSVEKRDYMLELESIVKSVKIN</sequence>
<evidence type="ECO:0000313" key="2">
    <source>
        <dbReference type="Proteomes" id="UP001156141"/>
    </source>
</evidence>
<comment type="caution">
    <text evidence="1">The sequence shown here is derived from an EMBL/GenBank/DDBJ whole genome shotgun (WGS) entry which is preliminary data.</text>
</comment>
<name>A0ABS9RGR0_9FLAO</name>
<keyword evidence="2" id="KW-1185">Reference proteome</keyword>
<accession>A0ABS9RGR0</accession>
<dbReference type="Pfam" id="PF16125">
    <property type="entry name" value="DUF4837"/>
    <property type="match status" value="1"/>
</dbReference>
<evidence type="ECO:0000313" key="1">
    <source>
        <dbReference type="EMBL" id="MCH4552128.1"/>
    </source>
</evidence>
<dbReference type="EMBL" id="JAKVQD010000001">
    <property type="protein sequence ID" value="MCH4552128.1"/>
    <property type="molecule type" value="Genomic_DNA"/>
</dbReference>
<dbReference type="Proteomes" id="UP001156141">
    <property type="component" value="Unassembled WGS sequence"/>
</dbReference>
<protein>
    <submittedName>
        <fullName evidence="1">DUF4837 family protein</fullName>
    </submittedName>
</protein>
<proteinExistence type="predicted"/>
<dbReference type="RefSeq" id="WP_240572443.1">
    <property type="nucleotide sequence ID" value="NZ_CP136709.1"/>
</dbReference>
<dbReference type="InterPro" id="IPR032286">
    <property type="entry name" value="DUF4837"/>
</dbReference>
<dbReference type="PROSITE" id="PS51257">
    <property type="entry name" value="PROKAR_LIPOPROTEIN"/>
    <property type="match status" value="1"/>
</dbReference>